<protein>
    <recommendedName>
        <fullName evidence="2">Nitrogen regulatory protein areA GATA-like domain-containing protein</fullName>
    </recommendedName>
</protein>
<feature type="region of interest" description="Disordered" evidence="1">
    <location>
        <begin position="446"/>
        <end position="554"/>
    </location>
</feature>
<evidence type="ECO:0000256" key="1">
    <source>
        <dbReference type="SAM" id="MobiDB-lite"/>
    </source>
</evidence>
<dbReference type="GO" id="GO:0042149">
    <property type="term" value="P:cellular response to glucose starvation"/>
    <property type="evidence" value="ECO:0007669"/>
    <property type="project" value="TreeGrafter"/>
</dbReference>
<feature type="compositionally biased region" description="Low complexity" evidence="1">
    <location>
        <begin position="61"/>
        <end position="113"/>
    </location>
</feature>
<organism evidence="3 4">
    <name type="scientific">Candida parapsilosis</name>
    <name type="common">Yeast</name>
    <dbReference type="NCBI Taxonomy" id="5480"/>
    <lineage>
        <taxon>Eukaryota</taxon>
        <taxon>Fungi</taxon>
        <taxon>Dikarya</taxon>
        <taxon>Ascomycota</taxon>
        <taxon>Saccharomycotina</taxon>
        <taxon>Pichiomycetes</taxon>
        <taxon>Debaryomycetaceae</taxon>
        <taxon>Candida/Lodderomyces clade</taxon>
        <taxon>Candida</taxon>
    </lineage>
</organism>
<gene>
    <name evidence="3" type="ORF">FOB60_001383</name>
</gene>
<feature type="region of interest" description="Disordered" evidence="1">
    <location>
        <begin position="346"/>
        <end position="388"/>
    </location>
</feature>
<feature type="compositionally biased region" description="Low complexity" evidence="1">
    <location>
        <begin position="642"/>
        <end position="652"/>
    </location>
</feature>
<feature type="region of interest" description="Disordered" evidence="1">
    <location>
        <begin position="608"/>
        <end position="731"/>
    </location>
</feature>
<feature type="compositionally biased region" description="Basic residues" evidence="1">
    <location>
        <begin position="250"/>
        <end position="261"/>
    </location>
</feature>
<feature type="compositionally biased region" description="Basic and acidic residues" evidence="1">
    <location>
        <begin position="360"/>
        <end position="376"/>
    </location>
</feature>
<feature type="compositionally biased region" description="Low complexity" evidence="1">
    <location>
        <begin position="346"/>
        <end position="357"/>
    </location>
</feature>
<dbReference type="Pfam" id="PF08550">
    <property type="entry name" value="GATA_AreA"/>
    <property type="match status" value="1"/>
</dbReference>
<sequence length="731" mass="80410">MSDEVFSGGATTSQHVDAEDDDHFENTTFKLKRTRSLGLLDEFIPEKVKEQALETGKSPRNNDNGGANTTTTTTTNASTANDQSDIANNQNSNQSTSVSSSPSPVASPTTTSALNVQSPELIPYDDTDLAAEPSRHVDYLSHQWDVSEISKSWRYVVSNKHDVANAARLENASWRTWAQRRSNLKTISPEVVNWAKDTDVTWLYGPILNNNGVSSNGGGDGHRGTDENEDDINHEPTATSAVAGDISIPKKSKNKNAPKPILKKRTIEESIISHTNLLKLELASSIHQKKREQQLKQQQQESQKQSQGTDEYFDYNALSNKLNSQYANNQTTANTNVAKFQNLLNSKSKSNSNASSSVTDTKEGDKPGHSVSKESALEQNVGEEEDDNQERHIHFNDVVQQCIAYDSFSDDDEGGGSGGGYSDYDDTDEVYDDYEDRVNNNLIRSHLYEGDLENDESEDNEDDDDDDDDDDNDDEGGFFLKVKSNSNPALKLAQSQSYSPSSQTHTQSDIESLPPLRRCTSIKPLPPTTLNYGSDEDSSDEDYPYTSSLSHNVGNDISRGYDYYYDYNTVYPSDPYQYQGYQTPDVVDVPENLDVGSNVNYDLIDNSNDMAIGTSEHSEHSSGHANPAQYNQSNAHGDGDVSPTSHSSPTSPLAGPKAPVSQFIPPASTSTSHSPHQPHSQAMHMPFQLSDSESDSDEEEEEGLSIGTRRSSQALAESIFHGHNPLTENKN</sequence>
<feature type="domain" description="Nitrogen regulatory protein areA GATA-like" evidence="2">
    <location>
        <begin position="152"/>
        <end position="179"/>
    </location>
</feature>
<dbReference type="GO" id="GO:0007039">
    <property type="term" value="P:protein catabolic process in the vacuole"/>
    <property type="evidence" value="ECO:0007669"/>
    <property type="project" value="TreeGrafter"/>
</dbReference>
<evidence type="ECO:0000313" key="3">
    <source>
        <dbReference type="EMBL" id="KAF6059801.1"/>
    </source>
</evidence>
<feature type="region of interest" description="Disordered" evidence="1">
    <location>
        <begin position="211"/>
        <end position="261"/>
    </location>
</feature>
<dbReference type="PANTHER" id="PTHR28051">
    <property type="entry name" value="PROTEIN MTL1-RELATED"/>
    <property type="match status" value="1"/>
</dbReference>
<feature type="compositionally biased region" description="Polar residues" evidence="1">
    <location>
        <begin position="545"/>
        <end position="554"/>
    </location>
</feature>
<dbReference type="OrthoDB" id="5563539at2759"/>
<dbReference type="InterPro" id="IPR052292">
    <property type="entry name" value="Glucose_repression_reg"/>
</dbReference>
<feature type="compositionally biased region" description="Low complexity" evidence="1">
    <location>
        <begin position="665"/>
        <end position="682"/>
    </location>
</feature>
<dbReference type="GO" id="GO:0005773">
    <property type="term" value="C:vacuole"/>
    <property type="evidence" value="ECO:0007669"/>
    <property type="project" value="GOC"/>
</dbReference>
<dbReference type="AlphaFoldDB" id="A0A8X7NRT6"/>
<accession>A0A8X7NRT6</accession>
<name>A0A8X7NRT6_CANPA</name>
<dbReference type="InterPro" id="IPR013860">
    <property type="entry name" value="AreA_GATA"/>
</dbReference>
<dbReference type="Proteomes" id="UP000590412">
    <property type="component" value="Unassembled WGS sequence"/>
</dbReference>
<dbReference type="PANTHER" id="PTHR28051:SF1">
    <property type="entry name" value="PROTEIN MTL1-RELATED"/>
    <property type="match status" value="1"/>
</dbReference>
<proteinExistence type="predicted"/>
<feature type="region of interest" description="Disordered" evidence="1">
    <location>
        <begin position="1"/>
        <end position="119"/>
    </location>
</feature>
<feature type="compositionally biased region" description="Polar residues" evidence="1">
    <location>
        <begin position="483"/>
        <end position="510"/>
    </location>
</feature>
<feature type="compositionally biased region" description="Acidic residues" evidence="1">
    <location>
        <begin position="534"/>
        <end position="543"/>
    </location>
</feature>
<feature type="region of interest" description="Disordered" evidence="1">
    <location>
        <begin position="407"/>
        <end position="428"/>
    </location>
</feature>
<dbReference type="EMBL" id="JABWAB010000001">
    <property type="protein sequence ID" value="KAF6059801.1"/>
    <property type="molecule type" value="Genomic_DNA"/>
</dbReference>
<comment type="caution">
    <text evidence="3">The sequence shown here is derived from an EMBL/GenBank/DDBJ whole genome shotgun (WGS) entry which is preliminary data.</text>
</comment>
<feature type="compositionally biased region" description="Acidic residues" evidence="1">
    <location>
        <begin position="450"/>
        <end position="476"/>
    </location>
</feature>
<evidence type="ECO:0000259" key="2">
    <source>
        <dbReference type="Pfam" id="PF08550"/>
    </source>
</evidence>
<feature type="compositionally biased region" description="Basic and acidic residues" evidence="1">
    <location>
        <begin position="220"/>
        <end position="234"/>
    </location>
</feature>
<reference evidence="3" key="1">
    <citation type="submission" date="2020-03" db="EMBL/GenBank/DDBJ databases">
        <title>FDA dAtabase for Regulatory Grade micrObial Sequences (FDA-ARGOS): Supporting development and validation of Infectious Disease Dx tests.</title>
        <authorList>
            <person name="Campos J."/>
            <person name="Goldberg B."/>
            <person name="Tallon L."/>
            <person name="Sadzewicz L."/>
            <person name="Vavikolanu K."/>
            <person name="Mehta A."/>
            <person name="Aluvathingal J."/>
            <person name="Nadendla S."/>
            <person name="Nandy P."/>
            <person name="Geyer C."/>
            <person name="Yan Y."/>
            <person name="Sichtig H."/>
        </authorList>
    </citation>
    <scope>NUCLEOTIDE SEQUENCE [LARGE SCALE GENOMIC DNA]</scope>
    <source>
        <strain evidence="3">FDAARGOS_652</strain>
    </source>
</reference>
<feature type="compositionally biased region" description="Acidic residues" evidence="1">
    <location>
        <begin position="692"/>
        <end position="703"/>
    </location>
</feature>
<evidence type="ECO:0000313" key="4">
    <source>
        <dbReference type="Proteomes" id="UP000590412"/>
    </source>
</evidence>